<comment type="caution">
    <text evidence="2">The sequence shown here is derived from an EMBL/GenBank/DDBJ whole genome shotgun (WGS) entry which is preliminary data.</text>
</comment>
<dbReference type="RefSeq" id="WP_136933562.1">
    <property type="nucleotide sequence ID" value="NZ_SSMQ01000050.1"/>
</dbReference>
<dbReference type="SUPFAM" id="SSF52540">
    <property type="entry name" value="P-loop containing nucleoside triphosphate hydrolases"/>
    <property type="match status" value="1"/>
</dbReference>
<keyword evidence="3" id="KW-1185">Reference proteome</keyword>
<name>A0A4U1J146_9BACT</name>
<dbReference type="InterPro" id="IPR027417">
    <property type="entry name" value="P-loop_NTPase"/>
</dbReference>
<dbReference type="Pfam" id="PF13304">
    <property type="entry name" value="AAA_21"/>
    <property type="match status" value="1"/>
</dbReference>
<dbReference type="InterPro" id="IPR041685">
    <property type="entry name" value="AAA_GajA/Old/RecF-like"/>
</dbReference>
<accession>A0A4U1J146</accession>
<dbReference type="InterPro" id="IPR014555">
    <property type="entry name" value="RecF-like"/>
</dbReference>
<feature type="domain" description="AAA+ ATPase" evidence="1">
    <location>
        <begin position="20"/>
        <end position="346"/>
    </location>
</feature>
<dbReference type="SMART" id="SM00382">
    <property type="entry name" value="AAA"/>
    <property type="match status" value="1"/>
</dbReference>
<organism evidence="2 3">
    <name type="scientific">Polyangium fumosum</name>
    <dbReference type="NCBI Taxonomy" id="889272"/>
    <lineage>
        <taxon>Bacteria</taxon>
        <taxon>Pseudomonadati</taxon>
        <taxon>Myxococcota</taxon>
        <taxon>Polyangia</taxon>
        <taxon>Polyangiales</taxon>
        <taxon>Polyangiaceae</taxon>
        <taxon>Polyangium</taxon>
    </lineage>
</organism>
<dbReference type="GO" id="GO:0006302">
    <property type="term" value="P:double-strand break repair"/>
    <property type="evidence" value="ECO:0007669"/>
    <property type="project" value="TreeGrafter"/>
</dbReference>
<dbReference type="Pfam" id="PF13175">
    <property type="entry name" value="AAA_15"/>
    <property type="match status" value="1"/>
</dbReference>
<dbReference type="PANTHER" id="PTHR32182:SF22">
    <property type="entry name" value="ATP-DEPENDENT ENDONUCLEASE, OLD FAMILY-RELATED"/>
    <property type="match status" value="1"/>
</dbReference>
<dbReference type="EMBL" id="SSMQ01000050">
    <property type="protein sequence ID" value="TKD00095.1"/>
    <property type="molecule type" value="Genomic_DNA"/>
</dbReference>
<dbReference type="GO" id="GO:0016887">
    <property type="term" value="F:ATP hydrolysis activity"/>
    <property type="evidence" value="ECO:0007669"/>
    <property type="project" value="InterPro"/>
</dbReference>
<dbReference type="GO" id="GO:0005524">
    <property type="term" value="F:ATP binding"/>
    <property type="evidence" value="ECO:0007669"/>
    <property type="project" value="InterPro"/>
</dbReference>
<dbReference type="InterPro" id="IPR003593">
    <property type="entry name" value="AAA+_ATPase"/>
</dbReference>
<gene>
    <name evidence="2" type="ORF">E8A74_35670</name>
</gene>
<protein>
    <recommendedName>
        <fullName evidence="1">AAA+ ATPase domain-containing protein</fullName>
    </recommendedName>
</protein>
<dbReference type="PIRSF" id="PIRSF029347">
    <property type="entry name" value="RecF"/>
    <property type="match status" value="1"/>
</dbReference>
<dbReference type="GO" id="GO:0000731">
    <property type="term" value="P:DNA synthesis involved in DNA repair"/>
    <property type="evidence" value="ECO:0007669"/>
    <property type="project" value="TreeGrafter"/>
</dbReference>
<dbReference type="Proteomes" id="UP000309215">
    <property type="component" value="Unassembled WGS sequence"/>
</dbReference>
<proteinExistence type="predicted"/>
<dbReference type="PANTHER" id="PTHR32182">
    <property type="entry name" value="DNA REPLICATION AND REPAIR PROTEIN RECF"/>
    <property type="match status" value="1"/>
</dbReference>
<sequence>MIERVSFTNFKSLRKAEIALGRFMVIVGPNGSGKTSILDGLHYLAQITRSSLPMVMNGAFGPLNLMSRNTTGPMAMMLSGRFQGVIAGVEIVVVRGGEPSDTGFVPDWEATVVERWGKTRHSQSFIDRMGDIENPLDPTTDLADLLALGYTLGSTRKLRQDVEKLAAASYSDEEVPRLGVDGEGLATILADLAGRSPETLQSIQDAARQVIPTLERIRTRRAKVTRRVEQEIRIDDSPMMHAVERHYWGQQLVLDFKGAPDVPAPLASEGTLLVIGLLTALWTEPRPRLLLLDDIDKALHPRAQGELVAQLRKVLAMDPELQILATSHSPYLLDHFEPEEVLVTALRPDGSTACAPLTEHPDFERWKSTTRTGELWSFVGEDWVTKQANDATDRP</sequence>
<evidence type="ECO:0000313" key="3">
    <source>
        <dbReference type="Proteomes" id="UP000309215"/>
    </source>
</evidence>
<dbReference type="AlphaFoldDB" id="A0A4U1J146"/>
<dbReference type="Gene3D" id="3.40.50.300">
    <property type="entry name" value="P-loop containing nucleotide triphosphate hydrolases"/>
    <property type="match status" value="1"/>
</dbReference>
<evidence type="ECO:0000313" key="2">
    <source>
        <dbReference type="EMBL" id="TKD00095.1"/>
    </source>
</evidence>
<dbReference type="InterPro" id="IPR003959">
    <property type="entry name" value="ATPase_AAA_core"/>
</dbReference>
<evidence type="ECO:0000259" key="1">
    <source>
        <dbReference type="SMART" id="SM00382"/>
    </source>
</evidence>
<dbReference type="OrthoDB" id="9816506at2"/>
<reference evidence="2 3" key="1">
    <citation type="submission" date="2019-04" db="EMBL/GenBank/DDBJ databases">
        <authorList>
            <person name="Li Y."/>
            <person name="Wang J."/>
        </authorList>
    </citation>
    <scope>NUCLEOTIDE SEQUENCE [LARGE SCALE GENOMIC DNA]</scope>
    <source>
        <strain evidence="2 3">DSM 14668</strain>
    </source>
</reference>